<feature type="chain" id="PRO_5022204125" evidence="1">
    <location>
        <begin position="24"/>
        <end position="100"/>
    </location>
</feature>
<sequence length="100" mass="11001">MKIFSIKKITLLLGFLLALDSHGFPPVKEGPVGLETVLVDASRVEDFCNYESETFSRHCISTEPFIRPGQSEPSNLVLVTFLVRQPSAPDPKPKGGYGTH</sequence>
<dbReference type="EMBL" id="VIKS01000013">
    <property type="protein sequence ID" value="TQV85066.1"/>
    <property type="molecule type" value="Genomic_DNA"/>
</dbReference>
<evidence type="ECO:0000313" key="2">
    <source>
        <dbReference type="EMBL" id="TQV85066.1"/>
    </source>
</evidence>
<dbReference type="AlphaFoldDB" id="A0A545U6H5"/>
<reference evidence="2 3" key="1">
    <citation type="submission" date="2019-07" db="EMBL/GenBank/DDBJ databases">
        <title>Draft genome for Aliikangiella sp. M105.</title>
        <authorList>
            <person name="Wang G."/>
        </authorList>
    </citation>
    <scope>NUCLEOTIDE SEQUENCE [LARGE SCALE GENOMIC DNA]</scope>
    <source>
        <strain evidence="2 3">M105</strain>
    </source>
</reference>
<protein>
    <submittedName>
        <fullName evidence="2">Uncharacterized protein</fullName>
    </submittedName>
</protein>
<name>A0A545U6H5_9GAMM</name>
<comment type="caution">
    <text evidence="2">The sequence shown here is derived from an EMBL/GenBank/DDBJ whole genome shotgun (WGS) entry which is preliminary data.</text>
</comment>
<dbReference type="Proteomes" id="UP000315439">
    <property type="component" value="Unassembled WGS sequence"/>
</dbReference>
<dbReference type="RefSeq" id="WP_142933767.1">
    <property type="nucleotide sequence ID" value="NZ_ML660169.1"/>
</dbReference>
<keyword evidence="1" id="KW-0732">Signal</keyword>
<evidence type="ECO:0000313" key="3">
    <source>
        <dbReference type="Proteomes" id="UP000315439"/>
    </source>
</evidence>
<accession>A0A545U6H5</accession>
<proteinExistence type="predicted"/>
<organism evidence="2 3">
    <name type="scientific">Aliikangiella coralliicola</name>
    <dbReference type="NCBI Taxonomy" id="2592383"/>
    <lineage>
        <taxon>Bacteria</taxon>
        <taxon>Pseudomonadati</taxon>
        <taxon>Pseudomonadota</taxon>
        <taxon>Gammaproteobacteria</taxon>
        <taxon>Oceanospirillales</taxon>
        <taxon>Pleioneaceae</taxon>
        <taxon>Aliikangiella</taxon>
    </lineage>
</organism>
<keyword evidence="3" id="KW-1185">Reference proteome</keyword>
<feature type="signal peptide" evidence="1">
    <location>
        <begin position="1"/>
        <end position="23"/>
    </location>
</feature>
<gene>
    <name evidence="2" type="ORF">FLL46_22010</name>
</gene>
<evidence type="ECO:0000256" key="1">
    <source>
        <dbReference type="SAM" id="SignalP"/>
    </source>
</evidence>